<protein>
    <submittedName>
        <fullName evidence="2">Putative ABC transport system substrate-binding protein</fullName>
    </submittedName>
</protein>
<proteinExistence type="predicted"/>
<evidence type="ECO:0000256" key="1">
    <source>
        <dbReference type="SAM" id="Phobius"/>
    </source>
</evidence>
<gene>
    <name evidence="2" type="ORF">SAMN02746065_1413</name>
</gene>
<dbReference type="Proteomes" id="UP000192418">
    <property type="component" value="Unassembled WGS sequence"/>
</dbReference>
<dbReference type="PANTHER" id="PTHR35271">
    <property type="entry name" value="ABC TRANSPORTER, SUBSTRATE-BINDING LIPOPROTEIN-RELATED"/>
    <property type="match status" value="1"/>
</dbReference>
<dbReference type="RefSeq" id="WP_084071809.1">
    <property type="nucleotide sequence ID" value="NZ_FWXY01000041.1"/>
</dbReference>
<keyword evidence="3" id="KW-1185">Reference proteome</keyword>
<dbReference type="EMBL" id="FWXY01000041">
    <property type="protein sequence ID" value="SMD12365.1"/>
    <property type="molecule type" value="Genomic_DNA"/>
</dbReference>
<dbReference type="OrthoDB" id="9776955at2"/>
<feature type="transmembrane region" description="Helical" evidence="1">
    <location>
        <begin position="29"/>
        <end position="48"/>
    </location>
</feature>
<sequence length="340" mass="37688">MKLFGWSTFLKLCGGVASFLKVQLIKKRGFISMAVCCFIFFFDTLCVARMSPYDIAMITWRSETPAELGFKNRLEKSPYPIRYHIFNADQDVNKLGNIITTVLQTPPDIIYVFGTTATRQVMARTTDIPIVFNVVTRPVKAGIIENWKHSGNNTTGVSSLVPLNSQLKALKKVVDYKALSVLYNPLEPNSRIQIEQLHRLSGQMNFELKVYPITGAGDVDNAVSSMGNQAHAVYLPSDSKISSLGKKIMQQVNQFNIPSFAAVESMVLDDGALMGLVPNYYDLGTLAALKAIRILNGEKPGNIPCSTLNYFRILINMKTAEKIGVQVPTSLLIISDIIVR</sequence>
<dbReference type="SUPFAM" id="SSF53822">
    <property type="entry name" value="Periplasmic binding protein-like I"/>
    <property type="match status" value="1"/>
</dbReference>
<dbReference type="InterPro" id="IPR007487">
    <property type="entry name" value="ABC_transpt-TYRBP-like"/>
</dbReference>
<evidence type="ECO:0000313" key="3">
    <source>
        <dbReference type="Proteomes" id="UP000192418"/>
    </source>
</evidence>
<organism evidence="2 3">
    <name type="scientific">Desulfocicer vacuolatum DSM 3385</name>
    <dbReference type="NCBI Taxonomy" id="1121400"/>
    <lineage>
        <taxon>Bacteria</taxon>
        <taxon>Pseudomonadati</taxon>
        <taxon>Thermodesulfobacteriota</taxon>
        <taxon>Desulfobacteria</taxon>
        <taxon>Desulfobacterales</taxon>
        <taxon>Desulfobacteraceae</taxon>
        <taxon>Desulfocicer</taxon>
    </lineage>
</organism>
<dbReference type="PANTHER" id="PTHR35271:SF1">
    <property type="entry name" value="ABC TRANSPORTER, SUBSTRATE-BINDING LIPOPROTEIN"/>
    <property type="match status" value="1"/>
</dbReference>
<dbReference type="InterPro" id="IPR028082">
    <property type="entry name" value="Peripla_BP_I"/>
</dbReference>
<dbReference type="Pfam" id="PF04392">
    <property type="entry name" value="ABC_sub_bind"/>
    <property type="match status" value="1"/>
</dbReference>
<dbReference type="CDD" id="cd06325">
    <property type="entry name" value="PBP1_ABC_unchar_transporter"/>
    <property type="match status" value="1"/>
</dbReference>
<dbReference type="AlphaFoldDB" id="A0A1W2ERR9"/>
<reference evidence="2 3" key="1">
    <citation type="submission" date="2017-04" db="EMBL/GenBank/DDBJ databases">
        <authorList>
            <person name="Afonso C.L."/>
            <person name="Miller P.J."/>
            <person name="Scott M.A."/>
            <person name="Spackman E."/>
            <person name="Goraichik I."/>
            <person name="Dimitrov K.M."/>
            <person name="Suarez D.L."/>
            <person name="Swayne D.E."/>
        </authorList>
    </citation>
    <scope>NUCLEOTIDE SEQUENCE [LARGE SCALE GENOMIC DNA]</scope>
    <source>
        <strain evidence="2 3">DSM 3385</strain>
    </source>
</reference>
<keyword evidence="1" id="KW-1133">Transmembrane helix</keyword>
<name>A0A1W2ERR9_9BACT</name>
<evidence type="ECO:0000313" key="2">
    <source>
        <dbReference type="EMBL" id="SMD12365.1"/>
    </source>
</evidence>
<keyword evidence="1" id="KW-0472">Membrane</keyword>
<dbReference type="Gene3D" id="3.40.50.2300">
    <property type="match status" value="2"/>
</dbReference>
<accession>A0A1W2ERR9</accession>
<keyword evidence="1" id="KW-0812">Transmembrane</keyword>
<dbReference type="STRING" id="1121400.SAMN02746065_1413"/>